<evidence type="ECO:0000313" key="3">
    <source>
        <dbReference type="Proteomes" id="UP000041254"/>
    </source>
</evidence>
<feature type="region of interest" description="Disordered" evidence="1">
    <location>
        <begin position="1"/>
        <end position="21"/>
    </location>
</feature>
<gene>
    <name evidence="2" type="ORF">Vbra_12703</name>
</gene>
<proteinExistence type="predicted"/>
<evidence type="ECO:0000256" key="1">
    <source>
        <dbReference type="SAM" id="MobiDB-lite"/>
    </source>
</evidence>
<dbReference type="VEuPathDB" id="CryptoDB:Vbra_12703"/>
<sequence length="100" mass="11051">MNASAFDAALKGAERTAADPPQMKLLQEDLLRTFNNVQSYHRRQDVQFFGRPPIPSSAATPQSYFGDSGQDINNPIVVTLESRLRRERENGPVQAGHAAL</sequence>
<dbReference type="AlphaFoldDB" id="A0A0G4EQL3"/>
<reference evidence="2 3" key="1">
    <citation type="submission" date="2014-11" db="EMBL/GenBank/DDBJ databases">
        <authorList>
            <person name="Zhu J."/>
            <person name="Qi W."/>
            <person name="Song R."/>
        </authorList>
    </citation>
    <scope>NUCLEOTIDE SEQUENCE [LARGE SCALE GENOMIC DNA]</scope>
</reference>
<feature type="compositionally biased region" description="Polar residues" evidence="1">
    <location>
        <begin position="57"/>
        <end position="71"/>
    </location>
</feature>
<dbReference type="InParanoid" id="A0A0G4EQL3"/>
<name>A0A0G4EQL3_VITBC</name>
<dbReference type="Proteomes" id="UP000041254">
    <property type="component" value="Unassembled WGS sequence"/>
</dbReference>
<accession>A0A0G4EQL3</accession>
<feature type="region of interest" description="Disordered" evidence="1">
    <location>
        <begin position="48"/>
        <end position="71"/>
    </location>
</feature>
<dbReference type="EMBL" id="CDMY01000292">
    <property type="protein sequence ID" value="CEL99926.1"/>
    <property type="molecule type" value="Genomic_DNA"/>
</dbReference>
<keyword evidence="3" id="KW-1185">Reference proteome</keyword>
<protein>
    <submittedName>
        <fullName evidence="2">Uncharacterized protein</fullName>
    </submittedName>
</protein>
<evidence type="ECO:0000313" key="2">
    <source>
        <dbReference type="EMBL" id="CEL99926.1"/>
    </source>
</evidence>
<organism evidence="2 3">
    <name type="scientific">Vitrella brassicaformis (strain CCMP3155)</name>
    <dbReference type="NCBI Taxonomy" id="1169540"/>
    <lineage>
        <taxon>Eukaryota</taxon>
        <taxon>Sar</taxon>
        <taxon>Alveolata</taxon>
        <taxon>Colpodellida</taxon>
        <taxon>Vitrellaceae</taxon>
        <taxon>Vitrella</taxon>
    </lineage>
</organism>